<dbReference type="SUPFAM" id="SSF54106">
    <property type="entry name" value="LysM domain"/>
    <property type="match status" value="1"/>
</dbReference>
<dbReference type="InterPro" id="IPR036779">
    <property type="entry name" value="LysM_dom_sf"/>
</dbReference>
<name>A0AAQ3L8J0_9BACT</name>
<feature type="domain" description="LysM" evidence="4">
    <location>
        <begin position="177"/>
        <end position="221"/>
    </location>
</feature>
<organism evidence="5 6">
    <name type="scientific">Rubellicoccus peritrichatus</name>
    <dbReference type="NCBI Taxonomy" id="3080537"/>
    <lineage>
        <taxon>Bacteria</taxon>
        <taxon>Pseudomonadati</taxon>
        <taxon>Verrucomicrobiota</taxon>
        <taxon>Opitutia</taxon>
        <taxon>Puniceicoccales</taxon>
        <taxon>Cerasicoccaceae</taxon>
        <taxon>Rubellicoccus</taxon>
    </lineage>
</organism>
<dbReference type="SMART" id="SM00257">
    <property type="entry name" value="LysM"/>
    <property type="match status" value="1"/>
</dbReference>
<accession>A0AAQ3L8J0</accession>
<feature type="transmembrane region" description="Helical" evidence="3">
    <location>
        <begin position="24"/>
        <end position="44"/>
    </location>
</feature>
<sequence>MSDETDNPFQSEASSASPSTGSAIFIPIAIALLGVVLGGVALFLTMSGSGKSEATQSALEEATEQTTALELRLNGLEQQLAKLQSSFSDQDQKIRVMASQTQSALNQVGQEINSSRQQITATAAKVNEIAEKMQSAVVARAPARASLPPQDVVAAEESEQSSATAVLPNGSSIAKHREHVISGGDTFAKLSKKYQVSVDEILAANPDADPRRLQVGQRIKIPHSSHSRE</sequence>
<dbReference type="Proteomes" id="UP001304300">
    <property type="component" value="Chromosome"/>
</dbReference>
<dbReference type="KEGG" id="puo:RZN69_19555"/>
<dbReference type="InterPro" id="IPR018392">
    <property type="entry name" value="LysM"/>
</dbReference>
<dbReference type="PROSITE" id="PS51782">
    <property type="entry name" value="LYSM"/>
    <property type="match status" value="1"/>
</dbReference>
<keyword evidence="3" id="KW-1133">Transmembrane helix</keyword>
<evidence type="ECO:0000256" key="2">
    <source>
        <dbReference type="SAM" id="MobiDB-lite"/>
    </source>
</evidence>
<feature type="coiled-coil region" evidence="1">
    <location>
        <begin position="59"/>
        <end position="93"/>
    </location>
</feature>
<evidence type="ECO:0000313" key="6">
    <source>
        <dbReference type="Proteomes" id="UP001304300"/>
    </source>
</evidence>
<dbReference type="GO" id="GO:0008932">
    <property type="term" value="F:lytic endotransglycosylase activity"/>
    <property type="evidence" value="ECO:0007669"/>
    <property type="project" value="TreeGrafter"/>
</dbReference>
<dbReference type="EMBL" id="CP136920">
    <property type="protein sequence ID" value="WOO40826.1"/>
    <property type="molecule type" value="Genomic_DNA"/>
</dbReference>
<dbReference type="CDD" id="cd00118">
    <property type="entry name" value="LysM"/>
    <property type="match status" value="1"/>
</dbReference>
<evidence type="ECO:0000256" key="3">
    <source>
        <dbReference type="SAM" id="Phobius"/>
    </source>
</evidence>
<dbReference type="Gene3D" id="3.10.350.10">
    <property type="entry name" value="LysM domain"/>
    <property type="match status" value="1"/>
</dbReference>
<feature type="compositionally biased region" description="Basic residues" evidence="2">
    <location>
        <begin position="220"/>
        <end position="229"/>
    </location>
</feature>
<evidence type="ECO:0000256" key="1">
    <source>
        <dbReference type="SAM" id="Coils"/>
    </source>
</evidence>
<dbReference type="Pfam" id="PF01476">
    <property type="entry name" value="LysM"/>
    <property type="match status" value="1"/>
</dbReference>
<dbReference type="RefSeq" id="WP_317833039.1">
    <property type="nucleotide sequence ID" value="NZ_CP136920.1"/>
</dbReference>
<evidence type="ECO:0000313" key="5">
    <source>
        <dbReference type="EMBL" id="WOO40826.1"/>
    </source>
</evidence>
<dbReference type="AlphaFoldDB" id="A0AAQ3L8J0"/>
<feature type="region of interest" description="Disordered" evidence="2">
    <location>
        <begin position="206"/>
        <end position="229"/>
    </location>
</feature>
<evidence type="ECO:0000259" key="4">
    <source>
        <dbReference type="PROSITE" id="PS51782"/>
    </source>
</evidence>
<protein>
    <submittedName>
        <fullName evidence="5">LysM peptidoglycan-binding domain-containing protein</fullName>
    </submittedName>
</protein>
<dbReference type="PANTHER" id="PTHR33734">
    <property type="entry name" value="LYSM DOMAIN-CONTAINING GPI-ANCHORED PROTEIN 2"/>
    <property type="match status" value="1"/>
</dbReference>
<dbReference type="PANTHER" id="PTHR33734:SF22">
    <property type="entry name" value="MEMBRANE-BOUND LYTIC MUREIN TRANSGLYCOSYLASE D"/>
    <property type="match status" value="1"/>
</dbReference>
<keyword evidence="3" id="KW-0472">Membrane</keyword>
<reference evidence="5 6" key="1">
    <citation type="submission" date="2023-10" db="EMBL/GenBank/DDBJ databases">
        <title>Rubellicoccus peritrichatus gen. nov., sp. nov., isolated from an algae of coral reef tank.</title>
        <authorList>
            <person name="Luo J."/>
        </authorList>
    </citation>
    <scope>NUCLEOTIDE SEQUENCE [LARGE SCALE GENOMIC DNA]</scope>
    <source>
        <strain evidence="5 6">CR14</strain>
    </source>
</reference>
<keyword evidence="1" id="KW-0175">Coiled coil</keyword>
<keyword evidence="6" id="KW-1185">Reference proteome</keyword>
<proteinExistence type="predicted"/>
<gene>
    <name evidence="5" type="ORF">RZN69_19555</name>
</gene>
<keyword evidence="3" id="KW-0812">Transmembrane</keyword>